<evidence type="ECO:0000313" key="2">
    <source>
        <dbReference type="Proteomes" id="UP001234297"/>
    </source>
</evidence>
<accession>A0ACC2K4U7</accession>
<proteinExistence type="predicted"/>
<dbReference type="Proteomes" id="UP001234297">
    <property type="component" value="Chromosome 12"/>
</dbReference>
<protein>
    <submittedName>
        <fullName evidence="1">Uncharacterized protein</fullName>
    </submittedName>
</protein>
<comment type="caution">
    <text evidence="1">The sequence shown here is derived from an EMBL/GenBank/DDBJ whole genome shotgun (WGS) entry which is preliminary data.</text>
</comment>
<dbReference type="EMBL" id="CM056820">
    <property type="protein sequence ID" value="KAJ8616136.1"/>
    <property type="molecule type" value="Genomic_DNA"/>
</dbReference>
<name>A0ACC2K4U7_PERAE</name>
<reference evidence="1 2" key="1">
    <citation type="journal article" date="2022" name="Hortic Res">
        <title>A haplotype resolved chromosomal level avocado genome allows analysis of novel avocado genes.</title>
        <authorList>
            <person name="Nath O."/>
            <person name="Fletcher S.J."/>
            <person name="Hayward A."/>
            <person name="Shaw L.M."/>
            <person name="Masouleh A.K."/>
            <person name="Furtado A."/>
            <person name="Henry R.J."/>
            <person name="Mitter N."/>
        </authorList>
    </citation>
    <scope>NUCLEOTIDE SEQUENCE [LARGE SCALE GENOMIC DNA]</scope>
    <source>
        <strain evidence="2">cv. Hass</strain>
    </source>
</reference>
<organism evidence="1 2">
    <name type="scientific">Persea americana</name>
    <name type="common">Avocado</name>
    <dbReference type="NCBI Taxonomy" id="3435"/>
    <lineage>
        <taxon>Eukaryota</taxon>
        <taxon>Viridiplantae</taxon>
        <taxon>Streptophyta</taxon>
        <taxon>Embryophyta</taxon>
        <taxon>Tracheophyta</taxon>
        <taxon>Spermatophyta</taxon>
        <taxon>Magnoliopsida</taxon>
        <taxon>Magnoliidae</taxon>
        <taxon>Laurales</taxon>
        <taxon>Lauraceae</taxon>
        <taxon>Persea</taxon>
    </lineage>
</organism>
<gene>
    <name evidence="1" type="ORF">MRB53_035508</name>
</gene>
<evidence type="ECO:0000313" key="1">
    <source>
        <dbReference type="EMBL" id="KAJ8616136.1"/>
    </source>
</evidence>
<sequence length="149" mass="16746">MILPLYSDLKSRAISILKMSLQMQILQWTVATAFATITPLQSLCSSSLSRPRTVAPSSSTRRPHHHHQQRRAPSSFPLLPPRAELIPFTGGVDNSCKLGIKRKGSGAKSDMTLLRLGLEIIVIEANCLKIFLFFVRILYLHYFGCYIFT</sequence>
<keyword evidence="2" id="KW-1185">Reference proteome</keyword>